<accession>A0A9D2LQD8</accession>
<dbReference type="Gene3D" id="3.30.1340.10">
    <property type="entry name" value="HPr-like"/>
    <property type="match status" value="1"/>
</dbReference>
<evidence type="ECO:0000313" key="3">
    <source>
        <dbReference type="Proteomes" id="UP000823842"/>
    </source>
</evidence>
<comment type="caution">
    <text evidence="2">The sequence shown here is derived from an EMBL/GenBank/DDBJ whole genome shotgun (WGS) entry which is preliminary data.</text>
</comment>
<dbReference type="AlphaFoldDB" id="A0A9D2LQD8"/>
<protein>
    <submittedName>
        <fullName evidence="2">HPr family phosphocarrier protein</fullName>
    </submittedName>
</protein>
<dbReference type="SUPFAM" id="SSF55594">
    <property type="entry name" value="HPr-like"/>
    <property type="match status" value="1"/>
</dbReference>
<sequence length="77" mass="8758">MITEKVLLNTIEAVKEFVDIVSRYDVDMELVSGRYVIDAKSIMGIFSIDLSSPIALCIHENREEAEEILGRLKKFIV</sequence>
<evidence type="ECO:0000313" key="2">
    <source>
        <dbReference type="EMBL" id="HJB27424.1"/>
    </source>
</evidence>
<feature type="domain" description="HPr" evidence="1">
    <location>
        <begin position="15"/>
        <end position="76"/>
    </location>
</feature>
<reference evidence="2" key="2">
    <citation type="submission" date="2021-04" db="EMBL/GenBank/DDBJ databases">
        <authorList>
            <person name="Gilroy R."/>
        </authorList>
    </citation>
    <scope>NUCLEOTIDE SEQUENCE</scope>
    <source>
        <strain evidence="2">ChiSjej1B19-5720</strain>
    </source>
</reference>
<dbReference type="EMBL" id="DWYZ01000033">
    <property type="protein sequence ID" value="HJB27424.1"/>
    <property type="molecule type" value="Genomic_DNA"/>
</dbReference>
<dbReference type="Proteomes" id="UP000823842">
    <property type="component" value="Unassembled WGS sequence"/>
</dbReference>
<evidence type="ECO:0000259" key="1">
    <source>
        <dbReference type="Pfam" id="PF00381"/>
    </source>
</evidence>
<reference evidence="2" key="1">
    <citation type="journal article" date="2021" name="PeerJ">
        <title>Extensive microbial diversity within the chicken gut microbiome revealed by metagenomics and culture.</title>
        <authorList>
            <person name="Gilroy R."/>
            <person name="Ravi A."/>
            <person name="Getino M."/>
            <person name="Pursley I."/>
            <person name="Horton D.L."/>
            <person name="Alikhan N.F."/>
            <person name="Baker D."/>
            <person name="Gharbi K."/>
            <person name="Hall N."/>
            <person name="Watson M."/>
            <person name="Adriaenssens E.M."/>
            <person name="Foster-Nyarko E."/>
            <person name="Jarju S."/>
            <person name="Secka A."/>
            <person name="Antonio M."/>
            <person name="Oren A."/>
            <person name="Chaudhuri R.R."/>
            <person name="La Ragione R."/>
            <person name="Hildebrand F."/>
            <person name="Pallen M.J."/>
        </authorList>
    </citation>
    <scope>NUCLEOTIDE SEQUENCE</scope>
    <source>
        <strain evidence="2">ChiSjej1B19-5720</strain>
    </source>
</reference>
<proteinExistence type="predicted"/>
<dbReference type="InterPro" id="IPR035895">
    <property type="entry name" value="HPr-like_sf"/>
</dbReference>
<organism evidence="2 3">
    <name type="scientific">Candidatus Blautia faecavium</name>
    <dbReference type="NCBI Taxonomy" id="2838487"/>
    <lineage>
        <taxon>Bacteria</taxon>
        <taxon>Bacillati</taxon>
        <taxon>Bacillota</taxon>
        <taxon>Clostridia</taxon>
        <taxon>Lachnospirales</taxon>
        <taxon>Lachnospiraceae</taxon>
        <taxon>Blautia</taxon>
    </lineage>
</organism>
<gene>
    <name evidence="2" type="ORF">IAA06_01325</name>
</gene>
<name>A0A9D2LQD8_9FIRM</name>
<dbReference type="Pfam" id="PF00381">
    <property type="entry name" value="PTS-HPr"/>
    <property type="match status" value="1"/>
</dbReference>
<dbReference type="InterPro" id="IPR000032">
    <property type="entry name" value="HPr-like"/>
</dbReference>